<dbReference type="RefSeq" id="WP_006965049.1">
    <property type="nucleotide sequence ID" value="NZ_APJX01000002.1"/>
</dbReference>
<feature type="transmembrane region" description="Helical" evidence="1">
    <location>
        <begin position="67"/>
        <end position="85"/>
    </location>
</feature>
<dbReference type="OrthoDB" id="5418764at2"/>
<proteinExistence type="predicted"/>
<keyword evidence="1" id="KW-1133">Transmembrane helix</keyword>
<feature type="transmembrane region" description="Helical" evidence="1">
    <location>
        <begin position="97"/>
        <end position="118"/>
    </location>
</feature>
<protein>
    <submittedName>
        <fullName evidence="2">Rod shape-determining protein MreD</fullName>
    </submittedName>
</protein>
<organism evidence="2 3">
    <name type="scientific">Desulfotignum phosphitoxidans DSM 13687</name>
    <dbReference type="NCBI Taxonomy" id="1286635"/>
    <lineage>
        <taxon>Bacteria</taxon>
        <taxon>Pseudomonadati</taxon>
        <taxon>Thermodesulfobacteriota</taxon>
        <taxon>Desulfobacteria</taxon>
        <taxon>Desulfobacterales</taxon>
        <taxon>Desulfobacteraceae</taxon>
        <taxon>Desulfotignum</taxon>
    </lineage>
</organism>
<name>S0G080_9BACT</name>
<feature type="transmembrane region" description="Helical" evidence="1">
    <location>
        <begin position="36"/>
        <end position="61"/>
    </location>
</feature>
<feature type="transmembrane region" description="Helical" evidence="1">
    <location>
        <begin position="6"/>
        <end position="24"/>
    </location>
</feature>
<evidence type="ECO:0000256" key="1">
    <source>
        <dbReference type="SAM" id="Phobius"/>
    </source>
</evidence>
<reference evidence="2 3" key="1">
    <citation type="journal article" date="2013" name="Genome Announc.">
        <title>Draft Genome Sequence of Desulfotignum phosphitoxidans DSM 13687 Strain FiPS-3.</title>
        <authorList>
            <person name="Poehlein A."/>
            <person name="Daniel R."/>
            <person name="Simeonova D.D."/>
        </authorList>
    </citation>
    <scope>NUCLEOTIDE SEQUENCE [LARGE SCALE GENOMIC DNA]</scope>
    <source>
        <strain evidence="2 3">DSM 13687</strain>
    </source>
</reference>
<evidence type="ECO:0000313" key="2">
    <source>
        <dbReference type="EMBL" id="EMS80773.1"/>
    </source>
</evidence>
<dbReference type="EMBL" id="APJX01000002">
    <property type="protein sequence ID" value="EMS80773.1"/>
    <property type="molecule type" value="Genomic_DNA"/>
</dbReference>
<evidence type="ECO:0000313" key="3">
    <source>
        <dbReference type="Proteomes" id="UP000014216"/>
    </source>
</evidence>
<sequence length="175" mass="19951">MKWVFVGIISLFLIVFQTVLLPGLSSSFYCFDLTIILIVYISLHFSHYLVIAVIAGMGGIMDSLSGAPFFLYTFSYLWIFLIVRLARQLVFQTSVPFIVVVSLLSVTIQQGIFLFSLFARQEYTGTWPLNVSLMLQQIAWGAVMIPLGVGLISAGYRRWQDLIQRIARIRETRRN</sequence>
<gene>
    <name evidence="2" type="primary">mreD</name>
    <name evidence="2" type="ORF">Dpo_2c04690</name>
</gene>
<keyword evidence="3" id="KW-1185">Reference proteome</keyword>
<dbReference type="Proteomes" id="UP000014216">
    <property type="component" value="Unassembled WGS sequence"/>
</dbReference>
<accession>S0G080</accession>
<feature type="transmembrane region" description="Helical" evidence="1">
    <location>
        <begin position="138"/>
        <end position="156"/>
    </location>
</feature>
<keyword evidence="1" id="KW-0472">Membrane</keyword>
<comment type="caution">
    <text evidence="2">The sequence shown here is derived from an EMBL/GenBank/DDBJ whole genome shotgun (WGS) entry which is preliminary data.</text>
</comment>
<dbReference type="AlphaFoldDB" id="S0G080"/>
<keyword evidence="1" id="KW-0812">Transmembrane</keyword>